<comment type="caution">
    <text evidence="3">The sequence shown here is derived from an EMBL/GenBank/DDBJ whole genome shotgun (WGS) entry which is preliminary data.</text>
</comment>
<evidence type="ECO:0000256" key="1">
    <source>
        <dbReference type="SAM" id="Phobius"/>
    </source>
</evidence>
<feature type="signal peptide" evidence="2">
    <location>
        <begin position="1"/>
        <end position="24"/>
    </location>
</feature>
<name>A0A4Z2F470_9TELE</name>
<feature type="transmembrane region" description="Helical" evidence="1">
    <location>
        <begin position="76"/>
        <end position="97"/>
    </location>
</feature>
<keyword evidence="1" id="KW-0812">Transmembrane</keyword>
<sequence>MFFEKWRLLALDWLMHLTNHATHSASCAEGKLLRTPLTLDEHLSPLDVELLLAVSGLSGALQDDGRHCCGGSTGDLFLFLLFIIVVLIFLLLGPLFFDFRNGRRIR</sequence>
<dbReference type="Proteomes" id="UP000314294">
    <property type="component" value="Unassembled WGS sequence"/>
</dbReference>
<keyword evidence="1" id="KW-1133">Transmembrane helix</keyword>
<accession>A0A4Z2F470</accession>
<dbReference type="AlphaFoldDB" id="A0A4Z2F470"/>
<keyword evidence="1" id="KW-0472">Membrane</keyword>
<organism evidence="3 4">
    <name type="scientific">Liparis tanakae</name>
    <name type="common">Tanaka's snailfish</name>
    <dbReference type="NCBI Taxonomy" id="230148"/>
    <lineage>
        <taxon>Eukaryota</taxon>
        <taxon>Metazoa</taxon>
        <taxon>Chordata</taxon>
        <taxon>Craniata</taxon>
        <taxon>Vertebrata</taxon>
        <taxon>Euteleostomi</taxon>
        <taxon>Actinopterygii</taxon>
        <taxon>Neopterygii</taxon>
        <taxon>Teleostei</taxon>
        <taxon>Neoteleostei</taxon>
        <taxon>Acanthomorphata</taxon>
        <taxon>Eupercaria</taxon>
        <taxon>Perciformes</taxon>
        <taxon>Cottioidei</taxon>
        <taxon>Cottales</taxon>
        <taxon>Liparidae</taxon>
        <taxon>Liparis</taxon>
    </lineage>
</organism>
<dbReference type="EMBL" id="SRLO01001690">
    <property type="protein sequence ID" value="TNN35895.1"/>
    <property type="molecule type" value="Genomic_DNA"/>
</dbReference>
<evidence type="ECO:0000256" key="2">
    <source>
        <dbReference type="SAM" id="SignalP"/>
    </source>
</evidence>
<proteinExistence type="predicted"/>
<feature type="chain" id="PRO_5021420530" evidence="2">
    <location>
        <begin position="25"/>
        <end position="106"/>
    </location>
</feature>
<gene>
    <name evidence="3" type="ORF">EYF80_053940</name>
</gene>
<evidence type="ECO:0000313" key="3">
    <source>
        <dbReference type="EMBL" id="TNN35895.1"/>
    </source>
</evidence>
<protein>
    <submittedName>
        <fullName evidence="3">Uncharacterized protein</fullName>
    </submittedName>
</protein>
<keyword evidence="2" id="KW-0732">Signal</keyword>
<evidence type="ECO:0000313" key="4">
    <source>
        <dbReference type="Proteomes" id="UP000314294"/>
    </source>
</evidence>
<reference evidence="3 4" key="1">
    <citation type="submission" date="2019-03" db="EMBL/GenBank/DDBJ databases">
        <title>First draft genome of Liparis tanakae, snailfish: a comprehensive survey of snailfish specific genes.</title>
        <authorList>
            <person name="Kim W."/>
            <person name="Song I."/>
            <person name="Jeong J.-H."/>
            <person name="Kim D."/>
            <person name="Kim S."/>
            <person name="Ryu S."/>
            <person name="Song J.Y."/>
            <person name="Lee S.K."/>
        </authorList>
    </citation>
    <scope>NUCLEOTIDE SEQUENCE [LARGE SCALE GENOMIC DNA]</scope>
    <source>
        <tissue evidence="3">Muscle</tissue>
    </source>
</reference>
<keyword evidence="4" id="KW-1185">Reference proteome</keyword>